<sequence>MLRPSALGGMLRPARHLAVSSRHFAAAACRFDHLGGEQPASMKGRLPVTLFWDGAKPSDEFPSLAAEISGTRGAELTRFTRLTHSILHAIARPESAAMLGLSIAAIYSVGLVEGSVVLKAGIWGADMPTAAHFLLRYAYEQTMVSAVWGMQDPVTIATAMGLEPAAVLRPSIATGVAPSEPECARGLLQVTGLCAVRSLIATTLFLSQTTFASELRQLAETRPRHVRDAACAVSRRVRLGREPLFPGIEQRIIRLCGRQSDVTEVSLLRYGPHIVPVFERPAAVATLIHAHSRALREPVYWQADLTNSEASLALSAKQADLTMEDASQAFLRIRRAARLWQRSTPQAKPFRNFRVVLGNPRAREAERTRTLRERIDRLHQDTS</sequence>
<dbReference type="InterPro" id="IPR046627">
    <property type="entry name" value="DUF6739"/>
</dbReference>
<dbReference type="GeneID" id="17265961"/>
<dbReference type="GeneID" id="17269170"/>
<dbReference type="KEGG" id="ehx:EMIHUDRAFT_457938"/>
<dbReference type="Proteomes" id="UP000013827">
    <property type="component" value="Unassembled WGS sequence"/>
</dbReference>
<dbReference type="EnsemblProtists" id="EOD20415">
    <property type="protein sequence ID" value="EOD20415"/>
    <property type="gene ID" value="EMIHUDRAFT_450922"/>
</dbReference>
<evidence type="ECO:0000313" key="1">
    <source>
        <dbReference type="EnsemblProtists" id="EOD23630"/>
    </source>
</evidence>
<dbReference type="AlphaFoldDB" id="A0A0D3JJE5"/>
<dbReference type="eggNOG" id="ENOG502RWW7">
    <property type="taxonomic scope" value="Eukaryota"/>
</dbReference>
<name>A0A0D3JJE5_EMIH1</name>
<protein>
    <submittedName>
        <fullName evidence="1">Uncharacterized protein</fullName>
    </submittedName>
</protein>
<organism evidence="1 2">
    <name type="scientific">Emiliania huxleyi (strain CCMP1516)</name>
    <dbReference type="NCBI Taxonomy" id="280463"/>
    <lineage>
        <taxon>Eukaryota</taxon>
        <taxon>Haptista</taxon>
        <taxon>Haptophyta</taxon>
        <taxon>Prymnesiophyceae</taxon>
        <taxon>Isochrysidales</taxon>
        <taxon>Noelaerhabdaceae</taxon>
        <taxon>Emiliania</taxon>
    </lineage>
</organism>
<keyword evidence="2" id="KW-1185">Reference proteome</keyword>
<proteinExistence type="predicted"/>
<dbReference type="Pfam" id="PF20524">
    <property type="entry name" value="DUF6739"/>
    <property type="match status" value="1"/>
</dbReference>
<reference evidence="2" key="1">
    <citation type="journal article" date="2013" name="Nature">
        <title>Pan genome of the phytoplankton Emiliania underpins its global distribution.</title>
        <authorList>
            <person name="Read B.A."/>
            <person name="Kegel J."/>
            <person name="Klute M.J."/>
            <person name="Kuo A."/>
            <person name="Lefebvre S.C."/>
            <person name="Maumus F."/>
            <person name="Mayer C."/>
            <person name="Miller J."/>
            <person name="Monier A."/>
            <person name="Salamov A."/>
            <person name="Young J."/>
            <person name="Aguilar M."/>
            <person name="Claverie J.M."/>
            <person name="Frickenhaus S."/>
            <person name="Gonzalez K."/>
            <person name="Herman E.K."/>
            <person name="Lin Y.C."/>
            <person name="Napier J."/>
            <person name="Ogata H."/>
            <person name="Sarno A.F."/>
            <person name="Shmutz J."/>
            <person name="Schroeder D."/>
            <person name="de Vargas C."/>
            <person name="Verret F."/>
            <person name="von Dassow P."/>
            <person name="Valentin K."/>
            <person name="Van de Peer Y."/>
            <person name="Wheeler G."/>
            <person name="Dacks J.B."/>
            <person name="Delwiche C.F."/>
            <person name="Dyhrman S.T."/>
            <person name="Glockner G."/>
            <person name="John U."/>
            <person name="Richards T."/>
            <person name="Worden A.Z."/>
            <person name="Zhang X."/>
            <person name="Grigoriev I.V."/>
            <person name="Allen A.E."/>
            <person name="Bidle K."/>
            <person name="Borodovsky M."/>
            <person name="Bowler C."/>
            <person name="Brownlee C."/>
            <person name="Cock J.M."/>
            <person name="Elias M."/>
            <person name="Gladyshev V.N."/>
            <person name="Groth M."/>
            <person name="Guda C."/>
            <person name="Hadaegh A."/>
            <person name="Iglesias-Rodriguez M.D."/>
            <person name="Jenkins J."/>
            <person name="Jones B.M."/>
            <person name="Lawson T."/>
            <person name="Leese F."/>
            <person name="Lindquist E."/>
            <person name="Lobanov A."/>
            <person name="Lomsadze A."/>
            <person name="Malik S.B."/>
            <person name="Marsh M.E."/>
            <person name="Mackinder L."/>
            <person name="Mock T."/>
            <person name="Mueller-Roeber B."/>
            <person name="Pagarete A."/>
            <person name="Parker M."/>
            <person name="Probert I."/>
            <person name="Quesneville H."/>
            <person name="Raines C."/>
            <person name="Rensing S.A."/>
            <person name="Riano-Pachon D.M."/>
            <person name="Richier S."/>
            <person name="Rokitta S."/>
            <person name="Shiraiwa Y."/>
            <person name="Soanes D.M."/>
            <person name="van der Giezen M."/>
            <person name="Wahlund T.M."/>
            <person name="Williams B."/>
            <person name="Wilson W."/>
            <person name="Wolfe G."/>
            <person name="Wurch L.L."/>
        </authorList>
    </citation>
    <scope>NUCLEOTIDE SEQUENCE</scope>
</reference>
<dbReference type="RefSeq" id="XP_005776059.1">
    <property type="nucleotide sequence ID" value="XM_005776002.1"/>
</dbReference>
<evidence type="ECO:0000313" key="2">
    <source>
        <dbReference type="Proteomes" id="UP000013827"/>
    </source>
</evidence>
<dbReference type="RefSeq" id="XP_005772844.1">
    <property type="nucleotide sequence ID" value="XM_005772787.1"/>
</dbReference>
<accession>A0A0D3JJE5</accession>
<dbReference type="KEGG" id="ehx:EMIHUDRAFT_450922"/>
<dbReference type="HOGENOM" id="CLU_722460_0_0_1"/>
<reference evidence="1" key="2">
    <citation type="submission" date="2024-10" db="UniProtKB">
        <authorList>
            <consortium name="EnsemblProtists"/>
        </authorList>
    </citation>
    <scope>IDENTIFICATION</scope>
</reference>
<dbReference type="EnsemblProtists" id="EOD23630">
    <property type="protein sequence ID" value="EOD23630"/>
    <property type="gene ID" value="EMIHUDRAFT_457938"/>
</dbReference>
<dbReference type="PaxDb" id="2903-EOD20415"/>